<dbReference type="Pfam" id="PF08534">
    <property type="entry name" value="Redoxin"/>
    <property type="match status" value="1"/>
</dbReference>
<proteinExistence type="predicted"/>
<evidence type="ECO:0000256" key="2">
    <source>
        <dbReference type="ARBA" id="ARBA00022748"/>
    </source>
</evidence>
<dbReference type="Proteomes" id="UP001597201">
    <property type="component" value="Unassembled WGS sequence"/>
</dbReference>
<keyword evidence="4" id="KW-0676">Redox-active center</keyword>
<evidence type="ECO:0000256" key="3">
    <source>
        <dbReference type="ARBA" id="ARBA00023157"/>
    </source>
</evidence>
<reference evidence="8" key="1">
    <citation type="journal article" date="2019" name="Int. J. Syst. Evol. Microbiol.">
        <title>The Global Catalogue of Microorganisms (GCM) 10K type strain sequencing project: providing services to taxonomists for standard genome sequencing and annotation.</title>
        <authorList>
            <consortium name="The Broad Institute Genomics Platform"/>
            <consortium name="The Broad Institute Genome Sequencing Center for Infectious Disease"/>
            <person name="Wu L."/>
            <person name="Ma J."/>
        </authorList>
    </citation>
    <scope>NUCLEOTIDE SEQUENCE [LARGE SCALE GENOMIC DNA]</scope>
    <source>
        <strain evidence="8">CCUG 61485</strain>
    </source>
</reference>
<feature type="domain" description="Thioredoxin" evidence="6">
    <location>
        <begin position="203"/>
        <end position="346"/>
    </location>
</feature>
<dbReference type="InterPro" id="IPR013766">
    <property type="entry name" value="Thioredoxin_domain"/>
</dbReference>
<keyword evidence="2" id="KW-0201">Cytochrome c-type biogenesis</keyword>
<dbReference type="RefSeq" id="WP_377179073.1">
    <property type="nucleotide sequence ID" value="NZ_JBHTMY010000003.1"/>
</dbReference>
<keyword evidence="5" id="KW-0732">Signal</keyword>
<gene>
    <name evidence="7" type="ORF">ACFQ39_11590</name>
</gene>
<dbReference type="PANTHER" id="PTHR42852">
    <property type="entry name" value="THIOL:DISULFIDE INTERCHANGE PROTEIN DSBE"/>
    <property type="match status" value="1"/>
</dbReference>
<comment type="subcellular location">
    <subcellularLocation>
        <location evidence="1">Cell envelope</location>
    </subcellularLocation>
</comment>
<feature type="signal peptide" evidence="5">
    <location>
        <begin position="1"/>
        <end position="26"/>
    </location>
</feature>
<evidence type="ECO:0000313" key="7">
    <source>
        <dbReference type="EMBL" id="MFD1316261.1"/>
    </source>
</evidence>
<dbReference type="Gene3D" id="3.40.30.10">
    <property type="entry name" value="Glutaredoxin"/>
    <property type="match status" value="1"/>
</dbReference>
<name>A0ABW3Y4T7_9FLAO</name>
<dbReference type="PANTHER" id="PTHR42852:SF6">
    <property type="entry name" value="THIOL:DISULFIDE INTERCHANGE PROTEIN DSBE"/>
    <property type="match status" value="1"/>
</dbReference>
<evidence type="ECO:0000259" key="6">
    <source>
        <dbReference type="PROSITE" id="PS51352"/>
    </source>
</evidence>
<dbReference type="SUPFAM" id="SSF52833">
    <property type="entry name" value="Thioredoxin-like"/>
    <property type="match status" value="1"/>
</dbReference>
<evidence type="ECO:0000313" key="8">
    <source>
        <dbReference type="Proteomes" id="UP001597201"/>
    </source>
</evidence>
<dbReference type="EMBL" id="JBHTMY010000003">
    <property type="protein sequence ID" value="MFD1316261.1"/>
    <property type="molecule type" value="Genomic_DNA"/>
</dbReference>
<keyword evidence="3" id="KW-1015">Disulfide bond</keyword>
<evidence type="ECO:0000256" key="5">
    <source>
        <dbReference type="SAM" id="SignalP"/>
    </source>
</evidence>
<dbReference type="InterPro" id="IPR050553">
    <property type="entry name" value="Thioredoxin_ResA/DsbE_sf"/>
</dbReference>
<sequence length="346" mass="39622">MKKKNLLKSIFLIATLGLLVIGCKEAAPKDYVTIKGKIKNKKSEKLTIQGNNNFSKEILVNDDGSYSDTLKVTDGFHGITDGTQQSVLHLRNGYDFTLNFDANDLKNTVELEGRGAGTNQYMFDKMAYIDELDLMNNIDEIFTLEKPEFDAKMQEILKRNEQLLEEAEDLDPEVKKQEQDANLKMITFFNNNYEVEHSRLMAFKPGTISPKFSFPDVNGKVVSLDDLKGKYVYVDVWATWCAPCKREIPFLKELNAQYKGKDLEIVSLSIDKIDDKEKWLAMVKEENLQGIQLLANQEWNSDFVKDYNIQGIPRFILIDKEGKIVDADAPRPSDPRLIELFNKLEI</sequence>
<dbReference type="PROSITE" id="PS51352">
    <property type="entry name" value="THIOREDOXIN_2"/>
    <property type="match status" value="1"/>
</dbReference>
<accession>A0ABW3Y4T7</accession>
<dbReference type="InterPro" id="IPR013740">
    <property type="entry name" value="Redoxin"/>
</dbReference>
<comment type="caution">
    <text evidence="7">The sequence shown here is derived from an EMBL/GenBank/DDBJ whole genome shotgun (WGS) entry which is preliminary data.</text>
</comment>
<evidence type="ECO:0000256" key="4">
    <source>
        <dbReference type="ARBA" id="ARBA00023284"/>
    </source>
</evidence>
<evidence type="ECO:0000256" key="1">
    <source>
        <dbReference type="ARBA" id="ARBA00004196"/>
    </source>
</evidence>
<dbReference type="InterPro" id="IPR036249">
    <property type="entry name" value="Thioredoxin-like_sf"/>
</dbReference>
<dbReference type="CDD" id="cd02966">
    <property type="entry name" value="TlpA_like_family"/>
    <property type="match status" value="1"/>
</dbReference>
<organism evidence="7 8">
    <name type="scientific">Namhaeicola litoreus</name>
    <dbReference type="NCBI Taxonomy" id="1052145"/>
    <lineage>
        <taxon>Bacteria</taxon>
        <taxon>Pseudomonadati</taxon>
        <taxon>Bacteroidota</taxon>
        <taxon>Flavobacteriia</taxon>
        <taxon>Flavobacteriales</taxon>
        <taxon>Flavobacteriaceae</taxon>
        <taxon>Namhaeicola</taxon>
    </lineage>
</organism>
<protein>
    <submittedName>
        <fullName evidence="7">TlpA family protein disulfide reductase</fullName>
    </submittedName>
</protein>
<feature type="chain" id="PRO_5046597365" evidence="5">
    <location>
        <begin position="27"/>
        <end position="346"/>
    </location>
</feature>
<keyword evidence="8" id="KW-1185">Reference proteome</keyword>
<dbReference type="PROSITE" id="PS51257">
    <property type="entry name" value="PROKAR_LIPOPROTEIN"/>
    <property type="match status" value="1"/>
</dbReference>